<feature type="region of interest" description="Disordered" evidence="1">
    <location>
        <begin position="104"/>
        <end position="144"/>
    </location>
</feature>
<dbReference type="AlphaFoldDB" id="A0A1Q9CHC9"/>
<keyword evidence="2" id="KW-0732">Signal</keyword>
<proteinExistence type="predicted"/>
<feature type="region of interest" description="Disordered" evidence="1">
    <location>
        <begin position="290"/>
        <end position="339"/>
    </location>
</feature>
<evidence type="ECO:0000256" key="1">
    <source>
        <dbReference type="SAM" id="MobiDB-lite"/>
    </source>
</evidence>
<accession>A0A1Q9CHC9</accession>
<feature type="chain" id="PRO_5012570703" evidence="2">
    <location>
        <begin position="21"/>
        <end position="366"/>
    </location>
</feature>
<organism evidence="3 4">
    <name type="scientific">Symbiodinium microadriaticum</name>
    <name type="common">Dinoflagellate</name>
    <name type="synonym">Zooxanthella microadriatica</name>
    <dbReference type="NCBI Taxonomy" id="2951"/>
    <lineage>
        <taxon>Eukaryota</taxon>
        <taxon>Sar</taxon>
        <taxon>Alveolata</taxon>
        <taxon>Dinophyceae</taxon>
        <taxon>Suessiales</taxon>
        <taxon>Symbiodiniaceae</taxon>
        <taxon>Symbiodinium</taxon>
    </lineage>
</organism>
<feature type="compositionally biased region" description="Basic and acidic residues" evidence="1">
    <location>
        <begin position="305"/>
        <end position="319"/>
    </location>
</feature>
<keyword evidence="4" id="KW-1185">Reference proteome</keyword>
<feature type="signal peptide" evidence="2">
    <location>
        <begin position="1"/>
        <end position="20"/>
    </location>
</feature>
<comment type="caution">
    <text evidence="3">The sequence shown here is derived from an EMBL/GenBank/DDBJ whole genome shotgun (WGS) entry which is preliminary data.</text>
</comment>
<evidence type="ECO:0000256" key="2">
    <source>
        <dbReference type="SAM" id="SignalP"/>
    </source>
</evidence>
<evidence type="ECO:0000313" key="4">
    <source>
        <dbReference type="Proteomes" id="UP000186817"/>
    </source>
</evidence>
<dbReference type="EMBL" id="LSRX01001209">
    <property type="protein sequence ID" value="OLP82276.1"/>
    <property type="molecule type" value="Genomic_DNA"/>
</dbReference>
<reference evidence="3 4" key="1">
    <citation type="submission" date="2016-02" db="EMBL/GenBank/DDBJ databases">
        <title>Genome analysis of coral dinoflagellate symbionts highlights evolutionary adaptations to a symbiotic lifestyle.</title>
        <authorList>
            <person name="Aranda M."/>
            <person name="Li Y."/>
            <person name="Liew Y.J."/>
            <person name="Baumgarten S."/>
            <person name="Simakov O."/>
            <person name="Wilson M."/>
            <person name="Piel J."/>
            <person name="Ashoor H."/>
            <person name="Bougouffa S."/>
            <person name="Bajic V.B."/>
            <person name="Ryu T."/>
            <person name="Ravasi T."/>
            <person name="Bayer T."/>
            <person name="Micklem G."/>
            <person name="Kim H."/>
            <person name="Bhak J."/>
            <person name="Lajeunesse T.C."/>
            <person name="Voolstra C.R."/>
        </authorList>
    </citation>
    <scope>NUCLEOTIDE SEQUENCE [LARGE SCALE GENOMIC DNA]</scope>
    <source>
        <strain evidence="3 4">CCMP2467</strain>
    </source>
</reference>
<sequence>MARHPHALHESLLLFVVAHTGRHEGGVDCNLDPSPKRQAVCYDLDAAVIFALRLGTAVCATAEPRSGDFVQGPTIGMSATHGIVGEPKAFQLAYHVLEKVLHPHRQGAMQESSTARAEEGKLGPSSGKQGQPVRDPSGKHSVKASEQCIIVGGSASPRSFRKSLEEPGMAGERLLQVRLDEGRTAEGQYQSNEVPDTAVEQCDRVREGRSESDREKGRHEGVTVFAALRLADVVRMLSGAPEVDSRRAKSSKGVRAGDSLTAVSIASRLTRCAPKASAFARDDRAYWASNGRLGKTSPGEEAGDITEKRSPAKVREHGHLVQGDRNFRNEGGGSSAGLQLGVVEVLDERELEKRPHPERHTCNNAS</sequence>
<dbReference type="Proteomes" id="UP000186817">
    <property type="component" value="Unassembled WGS sequence"/>
</dbReference>
<evidence type="ECO:0000313" key="3">
    <source>
        <dbReference type="EMBL" id="OLP82276.1"/>
    </source>
</evidence>
<name>A0A1Q9CHC9_SYMMI</name>
<protein>
    <submittedName>
        <fullName evidence="3">Uncharacterized protein</fullName>
    </submittedName>
</protein>
<gene>
    <name evidence="3" type="ORF">AK812_SmicGene37083</name>
</gene>
<dbReference type="OrthoDB" id="427155at2759"/>